<evidence type="ECO:0000313" key="4">
    <source>
        <dbReference type="Proteomes" id="UP001241603"/>
    </source>
</evidence>
<evidence type="ECO:0000313" key="3">
    <source>
        <dbReference type="EMBL" id="MDQ0436342.1"/>
    </source>
</evidence>
<sequence length="372" mass="41541">MIARQRIHSLDGLRGVLALFVCIYHLTNSFPEFKQTLRGWTALLDQGWVAVDVFFVLSGFVMCYVYEKDFRDGVNWPKWLNFMLARVARLYPVHLATFAILFLFLIPFIYNTPRFLDDAGRYSWSSAIASIFMLQGPWVDHRTWNYPSWSISVEWHLYVLFPFMLVLIRNRMACFGVVLGGTILVLIVYLTGFGAEAVVTGGDWEPYPTNGPVALLRGLLLFSAGIAVYGIRDIAGPALNIVALPVVFGFVGLLLFEPTAPFSVLLVPVLILCVMTNPLVSDGLSGRIQLFLGKISYSLYMTHALVQIIFVNRVKDYLQAGGGVPSDLAITVVILAGVALSIVFGYLMYRYVELGGRQFVRRLIDRSALASA</sequence>
<feature type="transmembrane region" description="Helical" evidence="1">
    <location>
        <begin position="292"/>
        <end position="310"/>
    </location>
</feature>
<feature type="transmembrane region" description="Helical" evidence="1">
    <location>
        <begin position="214"/>
        <end position="231"/>
    </location>
</feature>
<accession>A0ABU0H202</accession>
<feature type="transmembrane region" description="Helical" evidence="1">
    <location>
        <begin position="87"/>
        <end position="110"/>
    </location>
</feature>
<gene>
    <name evidence="3" type="ORF">QO014_000712</name>
</gene>
<dbReference type="EMBL" id="JAUSVO010000001">
    <property type="protein sequence ID" value="MDQ0436342.1"/>
    <property type="molecule type" value="Genomic_DNA"/>
</dbReference>
<feature type="transmembrane region" description="Helical" evidence="1">
    <location>
        <begin position="175"/>
        <end position="194"/>
    </location>
</feature>
<feature type="domain" description="Acyltransferase 3" evidence="2">
    <location>
        <begin position="7"/>
        <end position="348"/>
    </location>
</feature>
<evidence type="ECO:0000259" key="2">
    <source>
        <dbReference type="Pfam" id="PF01757"/>
    </source>
</evidence>
<evidence type="ECO:0000256" key="1">
    <source>
        <dbReference type="SAM" id="Phobius"/>
    </source>
</evidence>
<dbReference type="RefSeq" id="WP_266347265.1">
    <property type="nucleotide sequence ID" value="NZ_JAPKNG010000001.1"/>
</dbReference>
<protein>
    <submittedName>
        <fullName evidence="3">Peptidoglycan/LPS O-acetylase OafA/YrhL</fullName>
    </submittedName>
</protein>
<dbReference type="InterPro" id="IPR002656">
    <property type="entry name" value="Acyl_transf_3_dom"/>
</dbReference>
<keyword evidence="4" id="KW-1185">Reference proteome</keyword>
<feature type="transmembrane region" description="Helical" evidence="1">
    <location>
        <begin position="330"/>
        <end position="352"/>
    </location>
</feature>
<keyword evidence="1" id="KW-0472">Membrane</keyword>
<feature type="transmembrane region" description="Helical" evidence="1">
    <location>
        <begin position="47"/>
        <end position="66"/>
    </location>
</feature>
<organism evidence="3 4">
    <name type="scientific">Kaistia dalseonensis</name>
    <dbReference type="NCBI Taxonomy" id="410840"/>
    <lineage>
        <taxon>Bacteria</taxon>
        <taxon>Pseudomonadati</taxon>
        <taxon>Pseudomonadota</taxon>
        <taxon>Alphaproteobacteria</taxon>
        <taxon>Hyphomicrobiales</taxon>
        <taxon>Kaistiaceae</taxon>
        <taxon>Kaistia</taxon>
    </lineage>
</organism>
<dbReference type="Pfam" id="PF01757">
    <property type="entry name" value="Acyl_transf_3"/>
    <property type="match status" value="1"/>
</dbReference>
<feature type="transmembrane region" description="Helical" evidence="1">
    <location>
        <begin position="12"/>
        <end position="27"/>
    </location>
</feature>
<keyword evidence="1" id="KW-0812">Transmembrane</keyword>
<comment type="caution">
    <text evidence="3">The sequence shown here is derived from an EMBL/GenBank/DDBJ whole genome shotgun (WGS) entry which is preliminary data.</text>
</comment>
<feature type="transmembrane region" description="Helical" evidence="1">
    <location>
        <begin position="262"/>
        <end position="280"/>
    </location>
</feature>
<feature type="transmembrane region" description="Helical" evidence="1">
    <location>
        <begin position="146"/>
        <end position="168"/>
    </location>
</feature>
<dbReference type="PANTHER" id="PTHR23028">
    <property type="entry name" value="ACETYLTRANSFERASE"/>
    <property type="match status" value="1"/>
</dbReference>
<feature type="transmembrane region" description="Helical" evidence="1">
    <location>
        <begin position="238"/>
        <end position="256"/>
    </location>
</feature>
<keyword evidence="1" id="KW-1133">Transmembrane helix</keyword>
<name>A0ABU0H202_9HYPH</name>
<proteinExistence type="predicted"/>
<reference evidence="3 4" key="1">
    <citation type="submission" date="2023-07" db="EMBL/GenBank/DDBJ databases">
        <title>Genomic Encyclopedia of Type Strains, Phase IV (KMG-IV): sequencing the most valuable type-strain genomes for metagenomic binning, comparative biology and taxonomic classification.</title>
        <authorList>
            <person name="Goeker M."/>
        </authorList>
    </citation>
    <scope>NUCLEOTIDE SEQUENCE [LARGE SCALE GENOMIC DNA]</scope>
    <source>
        <strain evidence="3 4">B6-8</strain>
    </source>
</reference>
<dbReference type="InterPro" id="IPR050879">
    <property type="entry name" value="Acyltransferase_3"/>
</dbReference>
<dbReference type="Proteomes" id="UP001241603">
    <property type="component" value="Unassembled WGS sequence"/>
</dbReference>